<feature type="domain" description="Thioredoxin" evidence="4">
    <location>
        <begin position="1"/>
        <end position="104"/>
    </location>
</feature>
<evidence type="ECO:0000313" key="5">
    <source>
        <dbReference type="EMBL" id="GGH50244.1"/>
    </source>
</evidence>
<keyword evidence="3" id="KW-0676">Redox-active center</keyword>
<proteinExistence type="inferred from homology"/>
<dbReference type="PROSITE" id="PS51352">
    <property type="entry name" value="THIOREDOXIN_2"/>
    <property type="match status" value="1"/>
</dbReference>
<dbReference type="PANTHER" id="PTHR45663">
    <property type="entry name" value="GEO12009P1"/>
    <property type="match status" value="1"/>
</dbReference>
<dbReference type="Gene3D" id="3.40.30.10">
    <property type="entry name" value="Glutaredoxin"/>
    <property type="match status" value="1"/>
</dbReference>
<dbReference type="InterPro" id="IPR013766">
    <property type="entry name" value="Thioredoxin_domain"/>
</dbReference>
<dbReference type="CDD" id="cd02947">
    <property type="entry name" value="TRX_family"/>
    <property type="match status" value="1"/>
</dbReference>
<dbReference type="Proteomes" id="UP000652153">
    <property type="component" value="Unassembled WGS sequence"/>
</dbReference>
<comment type="similarity">
    <text evidence="1">Belongs to the thioredoxin family.</text>
</comment>
<reference evidence="6" key="1">
    <citation type="journal article" date="2019" name="Int. J. Syst. Evol. Microbiol.">
        <title>The Global Catalogue of Microorganisms (GCM) 10K type strain sequencing project: providing services to taxonomists for standard genome sequencing and annotation.</title>
        <authorList>
            <consortium name="The Broad Institute Genomics Platform"/>
            <consortium name="The Broad Institute Genome Sequencing Center for Infectious Disease"/>
            <person name="Wu L."/>
            <person name="Ma J."/>
        </authorList>
    </citation>
    <scope>NUCLEOTIDE SEQUENCE [LARGE SCALE GENOMIC DNA]</scope>
    <source>
        <strain evidence="6">CGMCC 1.12770</strain>
    </source>
</reference>
<sequence length="104" mass="11942">MAITNYNAATYEEIINEGFTIVDFYGEKCGPCEYLSDVLDELIFEMPFLDIIKVNTTVEHDMAEKHNIRGVPMVHFYKDGKLVQDQVGSMTLPQIKEIISNIMY</sequence>
<evidence type="ECO:0000256" key="1">
    <source>
        <dbReference type="ARBA" id="ARBA00008987"/>
    </source>
</evidence>
<organism evidence="5 6">
    <name type="scientific">Paenibacillus silvae</name>
    <dbReference type="NCBI Taxonomy" id="1325358"/>
    <lineage>
        <taxon>Bacteria</taxon>
        <taxon>Bacillati</taxon>
        <taxon>Bacillota</taxon>
        <taxon>Bacilli</taxon>
        <taxon>Bacillales</taxon>
        <taxon>Paenibacillaceae</taxon>
        <taxon>Paenibacillus</taxon>
    </lineage>
</organism>
<dbReference type="InterPro" id="IPR036249">
    <property type="entry name" value="Thioredoxin-like_sf"/>
</dbReference>
<dbReference type="RefSeq" id="WP_188591902.1">
    <property type="nucleotide sequence ID" value="NZ_BMFU01000002.1"/>
</dbReference>
<name>A0ABQ1Z5R6_9BACL</name>
<evidence type="ECO:0000313" key="6">
    <source>
        <dbReference type="Proteomes" id="UP000652153"/>
    </source>
</evidence>
<keyword evidence="2" id="KW-1015">Disulfide bond</keyword>
<protein>
    <submittedName>
        <fullName evidence="5">Thioredoxin</fullName>
    </submittedName>
</protein>
<keyword evidence="6" id="KW-1185">Reference proteome</keyword>
<evidence type="ECO:0000259" key="4">
    <source>
        <dbReference type="PROSITE" id="PS51352"/>
    </source>
</evidence>
<gene>
    <name evidence="5" type="ORF">GCM10008014_15210</name>
</gene>
<dbReference type="Pfam" id="PF00085">
    <property type="entry name" value="Thioredoxin"/>
    <property type="match status" value="1"/>
</dbReference>
<comment type="caution">
    <text evidence="5">The sequence shown here is derived from an EMBL/GenBank/DDBJ whole genome shotgun (WGS) entry which is preliminary data.</text>
</comment>
<evidence type="ECO:0000256" key="2">
    <source>
        <dbReference type="ARBA" id="ARBA00023157"/>
    </source>
</evidence>
<evidence type="ECO:0000256" key="3">
    <source>
        <dbReference type="ARBA" id="ARBA00023284"/>
    </source>
</evidence>
<dbReference type="SUPFAM" id="SSF52833">
    <property type="entry name" value="Thioredoxin-like"/>
    <property type="match status" value="1"/>
</dbReference>
<accession>A0ABQ1Z5R6</accession>
<dbReference type="EMBL" id="BMFU01000002">
    <property type="protein sequence ID" value="GGH50244.1"/>
    <property type="molecule type" value="Genomic_DNA"/>
</dbReference>
<dbReference type="PANTHER" id="PTHR45663:SF11">
    <property type="entry name" value="GEO12009P1"/>
    <property type="match status" value="1"/>
</dbReference>